<reference evidence="2 3" key="1">
    <citation type="journal article" date="2018" name="Int J Genomics">
        <title>Comparative Genomics Analysis of Plasmid pPV989-94 from a Clinical Isolate of Pantoea vagans PV989.</title>
        <authorList>
            <person name="Xu L."/>
            <person name="Yin M."/>
            <person name="Zhu T."/>
            <person name="Lu J."/>
            <person name="Bao Q."/>
        </authorList>
    </citation>
    <scope>NUCLEOTIDE SEQUENCE [LARGE SCALE GENOMIC DNA]</scope>
    <source>
        <strain evidence="2 3">PV989</strain>
    </source>
</reference>
<gene>
    <name evidence="2" type="ORF">C9381_03900</name>
</gene>
<evidence type="ECO:0000256" key="1">
    <source>
        <dbReference type="SAM" id="MobiDB-lite"/>
    </source>
</evidence>
<dbReference type="Proteomes" id="UP000241538">
    <property type="component" value="Chromosome"/>
</dbReference>
<evidence type="ECO:0000313" key="2">
    <source>
        <dbReference type="EMBL" id="AVV36391.1"/>
    </source>
</evidence>
<proteinExistence type="predicted"/>
<protein>
    <submittedName>
        <fullName evidence="2">Addiction module toxin RelE</fullName>
    </submittedName>
</protein>
<dbReference type="AlphaFoldDB" id="A0AAN1NNP6"/>
<sequence length="33" mass="3653">MLWQGGKGANPQELTLVSDWGEQKQPTPPQCEV</sequence>
<evidence type="ECO:0000313" key="3">
    <source>
        <dbReference type="Proteomes" id="UP000241538"/>
    </source>
</evidence>
<organism evidence="2 3">
    <name type="scientific">Pantoea vagans</name>
    <dbReference type="NCBI Taxonomy" id="470934"/>
    <lineage>
        <taxon>Bacteria</taxon>
        <taxon>Pseudomonadati</taxon>
        <taxon>Pseudomonadota</taxon>
        <taxon>Gammaproteobacteria</taxon>
        <taxon>Enterobacterales</taxon>
        <taxon>Erwiniaceae</taxon>
        <taxon>Pantoea</taxon>
    </lineage>
</organism>
<feature type="region of interest" description="Disordered" evidence="1">
    <location>
        <begin position="1"/>
        <end position="33"/>
    </location>
</feature>
<name>A0AAN1NNP6_9GAMM</name>
<dbReference type="EMBL" id="CP028349">
    <property type="protein sequence ID" value="AVV36391.1"/>
    <property type="molecule type" value="Genomic_DNA"/>
</dbReference>
<accession>A0AAN1NNP6</accession>